<reference evidence="1" key="1">
    <citation type="journal article" date="2017" name="Nature">
        <title>The sunflower genome provides insights into oil metabolism, flowering and Asterid evolution.</title>
        <authorList>
            <person name="Badouin H."/>
            <person name="Gouzy J."/>
            <person name="Grassa C.J."/>
            <person name="Murat F."/>
            <person name="Staton S.E."/>
            <person name="Cottret L."/>
            <person name="Lelandais-Briere C."/>
            <person name="Owens G.L."/>
            <person name="Carrere S."/>
            <person name="Mayjonade B."/>
            <person name="Legrand L."/>
            <person name="Gill N."/>
            <person name="Kane N.C."/>
            <person name="Bowers J.E."/>
            <person name="Hubner S."/>
            <person name="Bellec A."/>
            <person name="Berard A."/>
            <person name="Berges H."/>
            <person name="Blanchet N."/>
            <person name="Boniface M.C."/>
            <person name="Brunel D."/>
            <person name="Catrice O."/>
            <person name="Chaidir N."/>
            <person name="Claudel C."/>
            <person name="Donnadieu C."/>
            <person name="Faraut T."/>
            <person name="Fievet G."/>
            <person name="Helmstetter N."/>
            <person name="King M."/>
            <person name="Knapp S.J."/>
            <person name="Lai Z."/>
            <person name="Le Paslier M.C."/>
            <person name="Lippi Y."/>
            <person name="Lorenzon L."/>
            <person name="Mandel J.R."/>
            <person name="Marage G."/>
            <person name="Marchand G."/>
            <person name="Marquand E."/>
            <person name="Bret-Mestries E."/>
            <person name="Morien E."/>
            <person name="Nambeesan S."/>
            <person name="Nguyen T."/>
            <person name="Pegot-Espagnet P."/>
            <person name="Pouilly N."/>
            <person name="Raftis F."/>
            <person name="Sallet E."/>
            <person name="Schiex T."/>
            <person name="Thomas J."/>
            <person name="Vandecasteele C."/>
            <person name="Vares D."/>
            <person name="Vear F."/>
            <person name="Vautrin S."/>
            <person name="Crespi M."/>
            <person name="Mangin B."/>
            <person name="Burke J.M."/>
            <person name="Salse J."/>
            <person name="Munos S."/>
            <person name="Vincourt P."/>
            <person name="Rieseberg L.H."/>
            <person name="Langlade N.B."/>
        </authorList>
    </citation>
    <scope>NUCLEOTIDE SEQUENCE</scope>
    <source>
        <tissue evidence="1">Leaves</tissue>
    </source>
</reference>
<proteinExistence type="predicted"/>
<sequence>MCKLFNMDPDSSIKFVENRPFNDQRYFLDDEKLKSLSRSKRTVWEEGLKKTIEWYTVHE</sequence>
<keyword evidence="2" id="KW-1185">Reference proteome</keyword>
<dbReference type="InterPro" id="IPR036291">
    <property type="entry name" value="NAD(P)-bd_dom_sf"/>
</dbReference>
<evidence type="ECO:0000313" key="2">
    <source>
        <dbReference type="Proteomes" id="UP000215914"/>
    </source>
</evidence>
<dbReference type="PANTHER" id="PTHR43000">
    <property type="entry name" value="DTDP-D-GLUCOSE 4,6-DEHYDRATASE-RELATED"/>
    <property type="match status" value="1"/>
</dbReference>
<reference evidence="1" key="2">
    <citation type="submission" date="2020-06" db="EMBL/GenBank/DDBJ databases">
        <title>Helianthus annuus Genome sequencing and assembly Release 2.</title>
        <authorList>
            <person name="Gouzy J."/>
            <person name="Langlade N."/>
            <person name="Munos S."/>
        </authorList>
    </citation>
    <scope>NUCLEOTIDE SEQUENCE</scope>
    <source>
        <tissue evidence="1">Leaves</tissue>
    </source>
</reference>
<organism evidence="1 2">
    <name type="scientific">Helianthus annuus</name>
    <name type="common">Common sunflower</name>
    <dbReference type="NCBI Taxonomy" id="4232"/>
    <lineage>
        <taxon>Eukaryota</taxon>
        <taxon>Viridiplantae</taxon>
        <taxon>Streptophyta</taxon>
        <taxon>Embryophyta</taxon>
        <taxon>Tracheophyta</taxon>
        <taxon>Spermatophyta</taxon>
        <taxon>Magnoliopsida</taxon>
        <taxon>eudicotyledons</taxon>
        <taxon>Gunneridae</taxon>
        <taxon>Pentapetalae</taxon>
        <taxon>asterids</taxon>
        <taxon>campanulids</taxon>
        <taxon>Asterales</taxon>
        <taxon>Asteraceae</taxon>
        <taxon>Asteroideae</taxon>
        <taxon>Heliantheae alliance</taxon>
        <taxon>Heliantheae</taxon>
        <taxon>Helianthus</taxon>
    </lineage>
</organism>
<dbReference type="EMBL" id="MNCJ02000331">
    <property type="protein sequence ID" value="KAF5759397.1"/>
    <property type="molecule type" value="Genomic_DNA"/>
</dbReference>
<dbReference type="Gene3D" id="3.90.25.10">
    <property type="entry name" value="UDP-galactose 4-epimerase, domain 1"/>
    <property type="match status" value="1"/>
</dbReference>
<comment type="caution">
    <text evidence="1">The sequence shown here is derived from an EMBL/GenBank/DDBJ whole genome shotgun (WGS) entry which is preliminary data.</text>
</comment>
<dbReference type="Proteomes" id="UP000215914">
    <property type="component" value="Unassembled WGS sequence"/>
</dbReference>
<accession>A0A9K3DPV1</accession>
<dbReference type="SUPFAM" id="SSF51735">
    <property type="entry name" value="NAD(P)-binding Rossmann-fold domains"/>
    <property type="match status" value="1"/>
</dbReference>
<dbReference type="AlphaFoldDB" id="A0A9K3DPV1"/>
<dbReference type="Gene3D" id="3.40.50.720">
    <property type="entry name" value="NAD(P)-binding Rossmann-like Domain"/>
    <property type="match status" value="1"/>
</dbReference>
<protein>
    <submittedName>
        <fullName evidence="1">NAD(P)-binding domain superfamily</fullName>
    </submittedName>
</protein>
<dbReference type="Gramene" id="mRNA:HanXRQr2_Chr16g0740781">
    <property type="protein sequence ID" value="CDS:HanXRQr2_Chr16g0740781.1"/>
    <property type="gene ID" value="HanXRQr2_Chr16g0740781"/>
</dbReference>
<evidence type="ECO:0000313" key="1">
    <source>
        <dbReference type="EMBL" id="KAF5759397.1"/>
    </source>
</evidence>
<name>A0A9K3DPV1_HELAN</name>
<gene>
    <name evidence="1" type="ORF">HanXRQr2_Chr16g0740781</name>
</gene>